<proteinExistence type="predicted"/>
<gene>
    <name evidence="1" type="ORF">D9Q81_01395</name>
</gene>
<dbReference type="AlphaFoldDB" id="A0A3R9PB00"/>
<evidence type="ECO:0000313" key="2">
    <source>
        <dbReference type="Proteomes" id="UP000278149"/>
    </source>
</evidence>
<dbReference type="Proteomes" id="UP000278149">
    <property type="component" value="Unassembled WGS sequence"/>
</dbReference>
<comment type="caution">
    <text evidence="1">The sequence shown here is derived from an EMBL/GenBank/DDBJ whole genome shotgun (WGS) entry which is preliminary data.</text>
</comment>
<sequence length="177" mass="19646">MSGISFIERVSFSWDERGKVISLGGLRANIFNIGCGEKCVTLIEFEMLMPPRGRIEFCGSDVLDLGIQTGKTRMLVIHKPCEVKFGSTIYKIPEKVSELPGMLRVRGVTYSFQELGRGARIRTLYNQEPRVYLLITPTHAILRSKDGKELLIPPEPLLVATPGGSELEITGVTLKLP</sequence>
<accession>A0A3R9PB00</accession>
<name>A0A3R9PB00_9CREN</name>
<dbReference type="RefSeq" id="WP_125740700.1">
    <property type="nucleotide sequence ID" value="NZ_RCOR01000012.1"/>
</dbReference>
<evidence type="ECO:0000313" key="1">
    <source>
        <dbReference type="EMBL" id="RSN70240.1"/>
    </source>
</evidence>
<reference evidence="1 2" key="1">
    <citation type="submission" date="2018-10" db="EMBL/GenBank/DDBJ databases">
        <title>Co-occurring genomic capacity for anaerobic methane metabolism and dissimilatory sulfite reduction discovered in the Korarchaeota.</title>
        <authorList>
            <person name="Mckay L.J."/>
            <person name="Dlakic M."/>
            <person name="Fields M.W."/>
            <person name="Delmont T.O."/>
            <person name="Eren A.M."/>
            <person name="Jay Z.J."/>
            <person name="Klingelsmith K.B."/>
            <person name="Rusch D.B."/>
            <person name="Inskeep W.P."/>
        </authorList>
    </citation>
    <scope>NUCLEOTIDE SEQUENCE [LARGE SCALE GENOMIC DNA]</scope>
    <source>
        <strain evidence="1 2">WS</strain>
    </source>
</reference>
<organism evidence="1 2">
    <name type="scientific">Candidatus Korarchaeum cryptofilum</name>
    <dbReference type="NCBI Taxonomy" id="498846"/>
    <lineage>
        <taxon>Archaea</taxon>
        <taxon>Thermoproteota</taxon>
        <taxon>Candidatus Korarchaeia</taxon>
        <taxon>Candidatus Korarchaeales</taxon>
        <taxon>Candidatus Korarchaeaceae</taxon>
        <taxon>Candidatus Korarchaeum</taxon>
    </lineage>
</organism>
<protein>
    <submittedName>
        <fullName evidence="1">Uncharacterized protein</fullName>
    </submittedName>
</protein>
<dbReference type="EMBL" id="RCOR01000012">
    <property type="protein sequence ID" value="RSN70240.1"/>
    <property type="molecule type" value="Genomic_DNA"/>
</dbReference>